<name>A0A645EIQ8_9ZZZZ</name>
<sequence length="52" mass="6348">MPFIDDQTDYQYNLEYAYWNTEDISNMQRSSYRLFNDLHSPACLFTWNLSKT</sequence>
<accession>A0A645EIQ8</accession>
<comment type="caution">
    <text evidence="1">The sequence shown here is derived from an EMBL/GenBank/DDBJ whole genome shotgun (WGS) entry which is preliminary data.</text>
</comment>
<gene>
    <name evidence="1" type="ORF">SDC9_148847</name>
</gene>
<dbReference type="AlphaFoldDB" id="A0A645EIQ8"/>
<evidence type="ECO:0000313" key="1">
    <source>
        <dbReference type="EMBL" id="MPN01637.1"/>
    </source>
</evidence>
<protein>
    <submittedName>
        <fullName evidence="1">Uncharacterized protein</fullName>
    </submittedName>
</protein>
<reference evidence="1" key="1">
    <citation type="submission" date="2019-08" db="EMBL/GenBank/DDBJ databases">
        <authorList>
            <person name="Kucharzyk K."/>
            <person name="Murdoch R.W."/>
            <person name="Higgins S."/>
            <person name="Loffler F."/>
        </authorList>
    </citation>
    <scope>NUCLEOTIDE SEQUENCE</scope>
</reference>
<proteinExistence type="predicted"/>
<organism evidence="1">
    <name type="scientific">bioreactor metagenome</name>
    <dbReference type="NCBI Taxonomy" id="1076179"/>
    <lineage>
        <taxon>unclassified sequences</taxon>
        <taxon>metagenomes</taxon>
        <taxon>ecological metagenomes</taxon>
    </lineage>
</organism>
<dbReference type="EMBL" id="VSSQ01047629">
    <property type="protein sequence ID" value="MPN01637.1"/>
    <property type="molecule type" value="Genomic_DNA"/>
</dbReference>